<evidence type="ECO:0000256" key="5">
    <source>
        <dbReference type="ARBA" id="ARBA00023186"/>
    </source>
</evidence>
<dbReference type="SMART" id="SM00271">
    <property type="entry name" value="DnaJ"/>
    <property type="match status" value="1"/>
</dbReference>
<dbReference type="Gene3D" id="2.60.260.20">
    <property type="entry name" value="Urease metallochaperone UreE, N-terminal domain"/>
    <property type="match status" value="2"/>
</dbReference>
<dbReference type="CDD" id="cd10747">
    <property type="entry name" value="DnaJ_C"/>
    <property type="match status" value="1"/>
</dbReference>
<dbReference type="InterPro" id="IPR002939">
    <property type="entry name" value="DnaJ_C"/>
</dbReference>
<keyword evidence="3" id="KW-0863">Zinc-finger</keyword>
<dbReference type="FunFam" id="2.60.260.20:FF:000003">
    <property type="entry name" value="DnaJ subfamily A member 2"/>
    <property type="match status" value="1"/>
</dbReference>
<dbReference type="PANTHER" id="PTHR24078:SF553">
    <property type="entry name" value="DNAJ HOMOLOG SUBFAMILY B MEMBER 5"/>
    <property type="match status" value="1"/>
</dbReference>
<dbReference type="GO" id="GO:0008270">
    <property type="term" value="F:zinc ion binding"/>
    <property type="evidence" value="ECO:0007669"/>
    <property type="project" value="UniProtKB-KW"/>
</dbReference>
<keyword evidence="4" id="KW-0862">Zinc</keyword>
<dbReference type="SUPFAM" id="SSF46565">
    <property type="entry name" value="Chaperone J-domain"/>
    <property type="match status" value="1"/>
</dbReference>
<reference evidence="7" key="1">
    <citation type="journal article" date="2020" name="Nature">
        <title>Giant virus diversity and host interactions through global metagenomics.</title>
        <authorList>
            <person name="Schulz F."/>
            <person name="Roux S."/>
            <person name="Paez-Espino D."/>
            <person name="Jungbluth S."/>
            <person name="Walsh D.A."/>
            <person name="Denef V.J."/>
            <person name="McMahon K.D."/>
            <person name="Konstantinidis K.T."/>
            <person name="Eloe-Fadrosh E.A."/>
            <person name="Kyrpides N.C."/>
            <person name="Woyke T."/>
        </authorList>
    </citation>
    <scope>NUCLEOTIDE SEQUENCE</scope>
    <source>
        <strain evidence="7">GVMAG-M-3300023184-105</strain>
    </source>
</reference>
<dbReference type="SUPFAM" id="SSF49493">
    <property type="entry name" value="HSP40/DnaJ peptide-binding domain"/>
    <property type="match status" value="2"/>
</dbReference>
<dbReference type="GO" id="GO:0006457">
    <property type="term" value="P:protein folding"/>
    <property type="evidence" value="ECO:0007669"/>
    <property type="project" value="InterPro"/>
</dbReference>
<evidence type="ECO:0000256" key="1">
    <source>
        <dbReference type="ARBA" id="ARBA00022723"/>
    </source>
</evidence>
<dbReference type="Gene3D" id="1.10.287.110">
    <property type="entry name" value="DnaJ domain"/>
    <property type="match status" value="1"/>
</dbReference>
<feature type="domain" description="J" evidence="6">
    <location>
        <begin position="5"/>
        <end position="69"/>
    </location>
</feature>
<dbReference type="Pfam" id="PF00226">
    <property type="entry name" value="DnaJ"/>
    <property type="match status" value="1"/>
</dbReference>
<dbReference type="GO" id="GO:0051082">
    <property type="term" value="F:unfolded protein binding"/>
    <property type="evidence" value="ECO:0007669"/>
    <property type="project" value="InterPro"/>
</dbReference>
<protein>
    <recommendedName>
        <fullName evidence="6">J domain-containing protein</fullName>
    </recommendedName>
</protein>
<proteinExistence type="predicted"/>
<dbReference type="InterPro" id="IPR008971">
    <property type="entry name" value="HSP40/DnaJ_pept-bd"/>
</dbReference>
<sequence>MDGKSYYEILGVPKTASETEIKKAYRTLSLQYHPDRNKTPEANTISSKINEAYETLSDSQKRKQYDLGASGFPFPMDPGSGGFDEMGDLGNIFNMMFGGAFHPGGMAGGTPHIRVFHGGPGIHRMNSQIPPGMDPFSNIFANMQKPPPIIKSIRITIEQAYLGCSLPIEVERWVVQNDMKHHEFETIYVPIHRGIDENEFIILREKGNIASDTLKGDIKITIQIDNSSVFKRHGLDLIYTKTLTLKEALCGFIIELIHLSGKKLTLSNNTNRTIISPNSKKVIGEFGMVRENMVGNLIIEFVIQFPEKITDEQVKLLSEIL</sequence>
<evidence type="ECO:0000256" key="4">
    <source>
        <dbReference type="ARBA" id="ARBA00022833"/>
    </source>
</evidence>
<dbReference type="GO" id="GO:0051087">
    <property type="term" value="F:protein-folding chaperone binding"/>
    <property type="evidence" value="ECO:0007669"/>
    <property type="project" value="TreeGrafter"/>
</dbReference>
<evidence type="ECO:0000259" key="6">
    <source>
        <dbReference type="PROSITE" id="PS50076"/>
    </source>
</evidence>
<dbReference type="PRINTS" id="PR00625">
    <property type="entry name" value="JDOMAIN"/>
</dbReference>
<dbReference type="EMBL" id="MN739958">
    <property type="protein sequence ID" value="QHT79998.1"/>
    <property type="molecule type" value="Genomic_DNA"/>
</dbReference>
<keyword evidence="2" id="KW-0677">Repeat</keyword>
<dbReference type="PROSITE" id="PS50076">
    <property type="entry name" value="DNAJ_2"/>
    <property type="match status" value="1"/>
</dbReference>
<dbReference type="CDD" id="cd06257">
    <property type="entry name" value="DnaJ"/>
    <property type="match status" value="1"/>
</dbReference>
<dbReference type="PANTHER" id="PTHR24078">
    <property type="entry name" value="DNAJ HOMOLOG SUBFAMILY C MEMBER"/>
    <property type="match status" value="1"/>
</dbReference>
<name>A0A6C0HH91_9ZZZZ</name>
<organism evidence="7">
    <name type="scientific">viral metagenome</name>
    <dbReference type="NCBI Taxonomy" id="1070528"/>
    <lineage>
        <taxon>unclassified sequences</taxon>
        <taxon>metagenomes</taxon>
        <taxon>organismal metagenomes</taxon>
    </lineage>
</organism>
<evidence type="ECO:0000256" key="3">
    <source>
        <dbReference type="ARBA" id="ARBA00022771"/>
    </source>
</evidence>
<keyword evidence="1" id="KW-0479">Metal-binding</keyword>
<dbReference type="InterPro" id="IPR051339">
    <property type="entry name" value="DnaJ_subfamily_B"/>
</dbReference>
<dbReference type="AlphaFoldDB" id="A0A6C0HH91"/>
<dbReference type="InterPro" id="IPR001623">
    <property type="entry name" value="DnaJ_domain"/>
</dbReference>
<accession>A0A6C0HH91</accession>
<dbReference type="InterPro" id="IPR036869">
    <property type="entry name" value="J_dom_sf"/>
</dbReference>
<evidence type="ECO:0000256" key="2">
    <source>
        <dbReference type="ARBA" id="ARBA00022737"/>
    </source>
</evidence>
<dbReference type="Pfam" id="PF01556">
    <property type="entry name" value="DnaJ_C"/>
    <property type="match status" value="1"/>
</dbReference>
<keyword evidence="5" id="KW-0143">Chaperone</keyword>
<dbReference type="GO" id="GO:0005829">
    <property type="term" value="C:cytosol"/>
    <property type="evidence" value="ECO:0007669"/>
    <property type="project" value="TreeGrafter"/>
</dbReference>
<evidence type="ECO:0000313" key="7">
    <source>
        <dbReference type="EMBL" id="QHT79998.1"/>
    </source>
</evidence>